<dbReference type="SMART" id="SM00977">
    <property type="entry name" value="TilS_C"/>
    <property type="match status" value="1"/>
</dbReference>
<dbReference type="NCBIfam" id="TIGR02432">
    <property type="entry name" value="lysidine_TilS_N"/>
    <property type="match status" value="1"/>
</dbReference>
<comment type="caution">
    <text evidence="10">The sequence shown here is derived from an EMBL/GenBank/DDBJ whole genome shotgun (WGS) entry which is preliminary data.</text>
</comment>
<evidence type="ECO:0000256" key="5">
    <source>
        <dbReference type="ARBA" id="ARBA00022741"/>
    </source>
</evidence>
<comment type="catalytic activity">
    <reaction evidence="7 8">
        <text>cytidine(34) in tRNA(Ile2) + L-lysine + ATP = lysidine(34) in tRNA(Ile2) + AMP + diphosphate + H(+)</text>
        <dbReference type="Rhea" id="RHEA:43744"/>
        <dbReference type="Rhea" id="RHEA-COMP:10625"/>
        <dbReference type="Rhea" id="RHEA-COMP:10670"/>
        <dbReference type="ChEBI" id="CHEBI:15378"/>
        <dbReference type="ChEBI" id="CHEBI:30616"/>
        <dbReference type="ChEBI" id="CHEBI:32551"/>
        <dbReference type="ChEBI" id="CHEBI:33019"/>
        <dbReference type="ChEBI" id="CHEBI:82748"/>
        <dbReference type="ChEBI" id="CHEBI:83665"/>
        <dbReference type="ChEBI" id="CHEBI:456215"/>
        <dbReference type="EC" id="6.3.4.19"/>
    </reaction>
</comment>
<dbReference type="CDD" id="cd01992">
    <property type="entry name" value="TilS_N"/>
    <property type="match status" value="1"/>
</dbReference>
<dbReference type="EC" id="6.3.4.19" evidence="8"/>
<comment type="function">
    <text evidence="8">Ligates lysine onto the cytidine present at position 34 of the AUA codon-specific tRNA(Ile) that contains the anticodon CAU, in an ATP-dependent manner. Cytidine is converted to lysidine, thus changing the amino acid specificity of the tRNA from methionine to isoleucine.</text>
</comment>
<dbReference type="PANTHER" id="PTHR43033">
    <property type="entry name" value="TRNA(ILE)-LYSIDINE SYNTHASE-RELATED"/>
    <property type="match status" value="1"/>
</dbReference>
<dbReference type="GO" id="GO:0005524">
    <property type="term" value="F:ATP binding"/>
    <property type="evidence" value="ECO:0007669"/>
    <property type="project" value="UniProtKB-KW"/>
</dbReference>
<dbReference type="InterPro" id="IPR014729">
    <property type="entry name" value="Rossmann-like_a/b/a_fold"/>
</dbReference>
<proteinExistence type="inferred from homology"/>
<accession>A0A1Z5J433</accession>
<comment type="subcellular location">
    <subcellularLocation>
        <location evidence="1 8">Cytoplasm</location>
    </subcellularLocation>
</comment>
<evidence type="ECO:0000256" key="4">
    <source>
        <dbReference type="ARBA" id="ARBA00022694"/>
    </source>
</evidence>
<comment type="caution">
    <text evidence="8">Lacks conserved residue(s) required for the propagation of feature annotation.</text>
</comment>
<evidence type="ECO:0000256" key="6">
    <source>
        <dbReference type="ARBA" id="ARBA00022840"/>
    </source>
</evidence>
<evidence type="ECO:0000256" key="1">
    <source>
        <dbReference type="ARBA" id="ARBA00004496"/>
    </source>
</evidence>
<dbReference type="SUPFAM" id="SSF56037">
    <property type="entry name" value="PheT/TilS domain"/>
    <property type="match status" value="1"/>
</dbReference>
<keyword evidence="11" id="KW-1185">Reference proteome</keyword>
<sequence>MDIVKQFKSIVIQANWFDSNQTVIVAVSAGVDSMVLLTLMQQLPVNVRPKLVVAHVNHQLRQQSEIEEQFMMDYCHQRHIQLEIAQWPVANHPQTGVEAAARRFRYDFFAELMQRHHASCLLTAHHADDQAETVLMKLVRGGQLMQLRGILPEQPFETGKLIRPLLAFSKAQIKNYAEQSHLTWYEDETNQVDDVFRNRVRHQLIPLLKQENPAFLEHVQAYTSQLTATIQLADERTQELLQEVRGDLDDGTYSVMRWRKLALIHQQAVLKAVFKLADLPITTSYVEEATQLLNNDEKPNGEVNLAHSQVFEKAYDHFSIKSVLKVPQNHKPADKIVVISNQWVQLSRGLQARLEPARTTEHLKKCHMTLELKPNELPLSIRQALPDDRINLIGGGHKTVRRILIDHKVPRSKRSQQLVVVTATGEVLWLIGVQRSTRDLTEPNYELVLKQSD</sequence>
<protein>
    <recommendedName>
        <fullName evidence="8">tRNA(Ile)-lysidine synthase</fullName>
        <ecNumber evidence="8">6.3.4.19</ecNumber>
    </recommendedName>
    <alternativeName>
        <fullName evidence="8">tRNA(Ile)-2-lysyl-cytidine synthase</fullName>
    </alternativeName>
    <alternativeName>
        <fullName evidence="8">tRNA(Ile)-lysidine synthetase</fullName>
    </alternativeName>
</protein>
<evidence type="ECO:0000256" key="7">
    <source>
        <dbReference type="ARBA" id="ARBA00048539"/>
    </source>
</evidence>
<dbReference type="SUPFAM" id="SSF52402">
    <property type="entry name" value="Adenine nucleotide alpha hydrolases-like"/>
    <property type="match status" value="1"/>
</dbReference>
<evidence type="ECO:0000256" key="3">
    <source>
        <dbReference type="ARBA" id="ARBA00022598"/>
    </source>
</evidence>
<dbReference type="Gene3D" id="3.40.50.620">
    <property type="entry name" value="HUPs"/>
    <property type="match status" value="1"/>
</dbReference>
<dbReference type="NCBIfam" id="TIGR02433">
    <property type="entry name" value="lysidine_TilS_C"/>
    <property type="match status" value="1"/>
</dbReference>
<evidence type="ECO:0000313" key="10">
    <source>
        <dbReference type="EMBL" id="GAX08850.1"/>
    </source>
</evidence>
<dbReference type="HAMAP" id="MF_01161">
    <property type="entry name" value="tRNA_Ile_lys_synt"/>
    <property type="match status" value="1"/>
</dbReference>
<dbReference type="PANTHER" id="PTHR43033:SF1">
    <property type="entry name" value="TRNA(ILE)-LYSIDINE SYNTHASE-RELATED"/>
    <property type="match status" value="1"/>
</dbReference>
<keyword evidence="5" id="KW-0547">Nucleotide-binding</keyword>
<dbReference type="GO" id="GO:0032267">
    <property type="term" value="F:tRNA(Ile)-lysidine synthase activity"/>
    <property type="evidence" value="ECO:0007669"/>
    <property type="project" value="UniProtKB-EC"/>
</dbReference>
<dbReference type="GO" id="GO:0005737">
    <property type="term" value="C:cytoplasm"/>
    <property type="evidence" value="ECO:0007669"/>
    <property type="project" value="UniProtKB-SubCell"/>
</dbReference>
<organism evidence="10 11">
    <name type="scientific">Secundilactobacillus silagincola</name>
    <dbReference type="NCBI Taxonomy" id="1714681"/>
    <lineage>
        <taxon>Bacteria</taxon>
        <taxon>Bacillati</taxon>
        <taxon>Bacillota</taxon>
        <taxon>Bacilli</taxon>
        <taxon>Lactobacillales</taxon>
        <taxon>Lactobacillaceae</taxon>
        <taxon>Secundilactobacillus</taxon>
    </lineage>
</organism>
<dbReference type="EMBL" id="BCMJ01000009">
    <property type="protein sequence ID" value="GAX08850.1"/>
    <property type="molecule type" value="Genomic_DNA"/>
</dbReference>
<comment type="similarity">
    <text evidence="8">Belongs to the tRNA(Ile)-lysidine synthase family.</text>
</comment>
<keyword evidence="4 8" id="KW-0819">tRNA processing</keyword>
<dbReference type="RefSeq" id="WP_180245725.1">
    <property type="nucleotide sequence ID" value="NZ_BCMJ01000009.1"/>
</dbReference>
<dbReference type="AlphaFoldDB" id="A0A1Z5J433"/>
<dbReference type="GO" id="GO:0006400">
    <property type="term" value="P:tRNA modification"/>
    <property type="evidence" value="ECO:0007669"/>
    <property type="project" value="UniProtKB-UniRule"/>
</dbReference>
<evidence type="ECO:0000259" key="9">
    <source>
        <dbReference type="SMART" id="SM00977"/>
    </source>
</evidence>
<dbReference type="InterPro" id="IPR012796">
    <property type="entry name" value="Lysidine-tRNA-synth_C"/>
</dbReference>
<keyword evidence="3 8" id="KW-0436">Ligase</keyword>
<dbReference type="Proteomes" id="UP000223370">
    <property type="component" value="Unassembled WGS sequence"/>
</dbReference>
<dbReference type="Pfam" id="PF01171">
    <property type="entry name" value="ATP_bind_3"/>
    <property type="match status" value="1"/>
</dbReference>
<dbReference type="InterPro" id="IPR012795">
    <property type="entry name" value="tRNA_Ile_lys_synt_N"/>
</dbReference>
<keyword evidence="6" id="KW-0067">ATP-binding</keyword>
<reference evidence="10 11" key="1">
    <citation type="submission" date="2015-11" db="EMBL/GenBank/DDBJ databases">
        <title>Draft genome sequences of new species of the genus Lactobacillus isolated from orchardgrass silage.</title>
        <authorList>
            <person name="Tohno M."/>
            <person name="Tanizawa Y."/>
            <person name="Arita M."/>
        </authorList>
    </citation>
    <scope>NUCLEOTIDE SEQUENCE [LARGE SCALE GENOMIC DNA]</scope>
    <source>
        <strain evidence="10 11">IWT5</strain>
    </source>
</reference>
<evidence type="ECO:0000313" key="11">
    <source>
        <dbReference type="Proteomes" id="UP000223370"/>
    </source>
</evidence>
<dbReference type="InterPro" id="IPR012094">
    <property type="entry name" value="tRNA_Ile_lys_synt"/>
</dbReference>
<evidence type="ECO:0000256" key="8">
    <source>
        <dbReference type="HAMAP-Rule" id="MF_01161"/>
    </source>
</evidence>
<evidence type="ECO:0000256" key="2">
    <source>
        <dbReference type="ARBA" id="ARBA00022490"/>
    </source>
</evidence>
<feature type="domain" description="Lysidine-tRNA(Ile) synthetase C-terminal" evidence="9">
    <location>
        <begin position="379"/>
        <end position="449"/>
    </location>
</feature>
<dbReference type="InterPro" id="IPR011063">
    <property type="entry name" value="TilS/TtcA_N"/>
</dbReference>
<gene>
    <name evidence="10" type="primary">mesJ</name>
    <name evidence="8" type="synonym">tilS</name>
    <name evidence="10" type="ORF">IWT5_02015</name>
</gene>
<keyword evidence="2 8" id="KW-0963">Cytoplasm</keyword>
<name>A0A1Z5J433_9LACO</name>